<evidence type="ECO:0000256" key="1">
    <source>
        <dbReference type="ARBA" id="ARBA00004442"/>
    </source>
</evidence>
<dbReference type="SUPFAM" id="SSF56935">
    <property type="entry name" value="Porins"/>
    <property type="match status" value="1"/>
</dbReference>
<keyword evidence="4" id="KW-0675">Receptor</keyword>
<dbReference type="AlphaFoldDB" id="A0A516GPH4"/>
<protein>
    <submittedName>
        <fullName evidence="4">TonB-dependent receptor</fullName>
    </submittedName>
</protein>
<dbReference type="OrthoDB" id="1453181at2"/>
<evidence type="ECO:0000313" key="4">
    <source>
        <dbReference type="EMBL" id="QDO93424.1"/>
    </source>
</evidence>
<dbReference type="Gene3D" id="2.40.170.20">
    <property type="entry name" value="TonB-dependent receptor, beta-barrel domain"/>
    <property type="match status" value="1"/>
</dbReference>
<dbReference type="GO" id="GO:0009279">
    <property type="term" value="C:cell outer membrane"/>
    <property type="evidence" value="ECO:0007669"/>
    <property type="project" value="UniProtKB-SubCell"/>
</dbReference>
<keyword evidence="2" id="KW-0472">Membrane</keyword>
<dbReference type="KEGG" id="fop:FNB79_05340"/>
<organism evidence="4 5">
    <name type="scientific">Formosa sediminum</name>
    <dbReference type="NCBI Taxonomy" id="2594004"/>
    <lineage>
        <taxon>Bacteria</taxon>
        <taxon>Pseudomonadati</taxon>
        <taxon>Bacteroidota</taxon>
        <taxon>Flavobacteriia</taxon>
        <taxon>Flavobacteriales</taxon>
        <taxon>Flavobacteriaceae</taxon>
        <taxon>Formosa</taxon>
    </lineage>
</organism>
<dbReference type="InterPro" id="IPR008969">
    <property type="entry name" value="CarboxyPept-like_regulatory"/>
</dbReference>
<keyword evidence="5" id="KW-1185">Reference proteome</keyword>
<dbReference type="Pfam" id="PF13715">
    <property type="entry name" value="CarbopepD_reg_2"/>
    <property type="match status" value="1"/>
</dbReference>
<dbReference type="EMBL" id="CP041637">
    <property type="protein sequence ID" value="QDO93424.1"/>
    <property type="molecule type" value="Genomic_DNA"/>
</dbReference>
<gene>
    <name evidence="4" type="ORF">FNB79_05340</name>
</gene>
<evidence type="ECO:0000256" key="3">
    <source>
        <dbReference type="ARBA" id="ARBA00023237"/>
    </source>
</evidence>
<proteinExistence type="predicted"/>
<name>A0A516GPH4_9FLAO</name>
<dbReference type="Proteomes" id="UP000319209">
    <property type="component" value="Chromosome"/>
</dbReference>
<comment type="subcellular location">
    <subcellularLocation>
        <location evidence="1">Cell outer membrane</location>
    </subcellularLocation>
</comment>
<sequence length="920" mass="103637">MKKNILALLCFVCALQHVFSQNTNISGSVKDDLSLQPLNQVTVIIEDTNLTTKTNNLGEFQLLNISVLGNQILKISKPGYLDKRYPIIINKNEHLQIDDMFMALDATTNKDLYTIVLTDDELNDDSSAADNISGLLQATKDVFQRTAAFEFSSSFFKIRGLDSSEGQLLINGIEMNSIFNGRMQWSNWGGINDVLRNQEFNYGLAASTFSFGGVLGTTNISTQASKYRSGGRLTYTSSNRSYANRLMASYASGLVKNGWAYACSIGRRWGDEGYQDATFYDANSLFVSVEKQLGQSQSVNFTGFYTPNRRGKSSPNTQEVFDLKDIKYNEYWGSYNGKKRNSRVKDVAQPIFMLSHYWTLNSKTELQTNLSYTFGKQGHSRLDYPGGGNPSPAYYQKLPSYYLADTSGPDYENAYIAEQEFKTNGQIDWYRIYDANLTNSSQGLEAAYVQYEDRTDDRQFTLNSIFNSTFNDHVLFSASVNYTALVSENFAEIQDLLGALDYLNVDAFDGWQYNLLQPNARVTKGGKIKYNYTLHANVLSAFSQIQVKHKTIDYFVALDVNHTNYQREGLFQNEAFINNSLGKSEALSFLGYGIKGGFTYKVSAKHVLNVQAAYLTRAPNLQNSFSNPRENNNVVKAISEEHLLALDASYVYRSEIVTSNLSGFYIDKRGSNEIGFYYADGLTSAGIEFNETSAFVQEILHNVNTLHIGAELGVEAQLTSSFKLKTAASYGQYTYNNNPDLYLTSSSFVTQDGAIDFGKAQLKNYKIAGGPQTAMSFGFEYSDPEYWWFGTTINYMSNTYVDVSPLTRTSNFYLDDDGLPFNDYDETVAKQLLKQEQFDDYVVVNIIGGKSWKIDKYYLGLFVSLNNVLDNVYKTGGFEQGRNANYRELKADSENSIRVFGPKYWYGRGATYFANVNIRF</sequence>
<evidence type="ECO:0000313" key="5">
    <source>
        <dbReference type="Proteomes" id="UP000319209"/>
    </source>
</evidence>
<evidence type="ECO:0000256" key="2">
    <source>
        <dbReference type="ARBA" id="ARBA00023136"/>
    </source>
</evidence>
<accession>A0A516GPH4</accession>
<dbReference type="Gene3D" id="2.60.40.1120">
    <property type="entry name" value="Carboxypeptidase-like, regulatory domain"/>
    <property type="match status" value="1"/>
</dbReference>
<dbReference type="InterPro" id="IPR036942">
    <property type="entry name" value="Beta-barrel_TonB_sf"/>
</dbReference>
<dbReference type="SUPFAM" id="SSF49464">
    <property type="entry name" value="Carboxypeptidase regulatory domain-like"/>
    <property type="match status" value="1"/>
</dbReference>
<dbReference type="RefSeq" id="WP_143380328.1">
    <property type="nucleotide sequence ID" value="NZ_CP041637.1"/>
</dbReference>
<reference evidence="4 5" key="1">
    <citation type="submission" date="2019-07" db="EMBL/GenBank/DDBJ databases">
        <title>Genome sequencing for Formosa sp. PS13.</title>
        <authorList>
            <person name="Park S.-J."/>
        </authorList>
    </citation>
    <scope>NUCLEOTIDE SEQUENCE [LARGE SCALE GENOMIC DNA]</scope>
    <source>
        <strain evidence="4 5">PS13</strain>
    </source>
</reference>
<keyword evidence="3" id="KW-0998">Cell outer membrane</keyword>